<evidence type="ECO:0000313" key="3">
    <source>
        <dbReference type="Proteomes" id="UP000198588"/>
    </source>
</evidence>
<protein>
    <submittedName>
        <fullName evidence="2">Pimeloyl-ACP methyl ester carboxylesterase</fullName>
    </submittedName>
</protein>
<dbReference type="PRINTS" id="PR00111">
    <property type="entry name" value="ABHYDROLASE"/>
</dbReference>
<evidence type="ECO:0000259" key="1">
    <source>
        <dbReference type="Pfam" id="PF00561"/>
    </source>
</evidence>
<dbReference type="GO" id="GO:0047372">
    <property type="term" value="F:monoacylglycerol lipase activity"/>
    <property type="evidence" value="ECO:0007669"/>
    <property type="project" value="TreeGrafter"/>
</dbReference>
<dbReference type="RefSeq" id="WP_091579203.1">
    <property type="nucleotide sequence ID" value="NZ_FMXM01000009.1"/>
</dbReference>
<dbReference type="SUPFAM" id="SSF53474">
    <property type="entry name" value="alpha/beta-Hydrolases"/>
    <property type="match status" value="1"/>
</dbReference>
<evidence type="ECO:0000313" key="2">
    <source>
        <dbReference type="EMBL" id="SDA81570.1"/>
    </source>
</evidence>
<dbReference type="OrthoDB" id="9799612at2"/>
<dbReference type="STRING" id="1165689.SAMN02927914_03286"/>
<dbReference type="PANTHER" id="PTHR43798:SF33">
    <property type="entry name" value="HYDROLASE, PUTATIVE (AFU_ORTHOLOGUE AFUA_2G14860)-RELATED"/>
    <property type="match status" value="1"/>
</dbReference>
<dbReference type="Gene3D" id="3.40.50.1820">
    <property type="entry name" value="alpha/beta hydrolase"/>
    <property type="match status" value="1"/>
</dbReference>
<dbReference type="GO" id="GO:0016020">
    <property type="term" value="C:membrane"/>
    <property type="evidence" value="ECO:0007669"/>
    <property type="project" value="TreeGrafter"/>
</dbReference>
<proteinExistence type="predicted"/>
<dbReference type="InterPro" id="IPR000073">
    <property type="entry name" value="AB_hydrolase_1"/>
</dbReference>
<dbReference type="EMBL" id="FMXM01000009">
    <property type="protein sequence ID" value="SDA81570.1"/>
    <property type="molecule type" value="Genomic_DNA"/>
</dbReference>
<dbReference type="Proteomes" id="UP000198588">
    <property type="component" value="Unassembled WGS sequence"/>
</dbReference>
<dbReference type="AlphaFoldDB" id="A0A1G5YGQ4"/>
<organism evidence="2 3">
    <name type="scientific">Mesorhizobium qingshengii</name>
    <dbReference type="NCBI Taxonomy" id="1165689"/>
    <lineage>
        <taxon>Bacteria</taxon>
        <taxon>Pseudomonadati</taxon>
        <taxon>Pseudomonadota</taxon>
        <taxon>Alphaproteobacteria</taxon>
        <taxon>Hyphomicrobiales</taxon>
        <taxon>Phyllobacteriaceae</taxon>
        <taxon>Mesorhizobium</taxon>
    </lineage>
</organism>
<gene>
    <name evidence="2" type="ORF">SAMN02927914_03286</name>
</gene>
<dbReference type="PRINTS" id="PR00412">
    <property type="entry name" value="EPOXHYDRLASE"/>
</dbReference>
<dbReference type="Pfam" id="PF00561">
    <property type="entry name" value="Abhydrolase_1"/>
    <property type="match status" value="1"/>
</dbReference>
<accession>A0A1G5YGQ4</accession>
<dbReference type="PANTHER" id="PTHR43798">
    <property type="entry name" value="MONOACYLGLYCEROL LIPASE"/>
    <property type="match status" value="1"/>
</dbReference>
<reference evidence="2 3" key="1">
    <citation type="submission" date="2016-10" db="EMBL/GenBank/DDBJ databases">
        <authorList>
            <person name="de Groot N.N."/>
        </authorList>
    </citation>
    <scope>NUCLEOTIDE SEQUENCE [LARGE SCALE GENOMIC DNA]</scope>
    <source>
        <strain evidence="2 3">CGMCC 1.12097</strain>
    </source>
</reference>
<sequence length="332" mass="36217">MRRLIRIAGWLALALVVLIAVTLVGFRGAAALRENLSPEEAAPAGALFATVDGLKMHYQVWGPQDGPPLLLFHGTASWAETYRDIAAPLGEQGFRVIAVDMPPFGYSERPADQDYSRAAHARRVLGFADALGLRHFSVGVHSYGGGGVIEAAFTAPARIDSLILLDVALGLGQTEAPAFPFASFLNRDWPRQLLTAATFTNPLMTGTGLRRFIENDDLVTAERIAIYTRPLNVKGTTDAVGHWLFSGLFNDERKSLAADPANYRIFAPPVLVIWGREDSTTPLKQGEEIASLFPHAEMTVLDGVNHIPQIERPQDVVRLIANFLKRTSPTAR</sequence>
<dbReference type="InterPro" id="IPR000639">
    <property type="entry name" value="Epox_hydrolase-like"/>
</dbReference>
<dbReference type="InterPro" id="IPR050266">
    <property type="entry name" value="AB_hydrolase_sf"/>
</dbReference>
<name>A0A1G5YGQ4_9HYPH</name>
<dbReference type="GO" id="GO:0046464">
    <property type="term" value="P:acylglycerol catabolic process"/>
    <property type="evidence" value="ECO:0007669"/>
    <property type="project" value="TreeGrafter"/>
</dbReference>
<dbReference type="InterPro" id="IPR029058">
    <property type="entry name" value="AB_hydrolase_fold"/>
</dbReference>
<feature type="domain" description="AB hydrolase-1" evidence="1">
    <location>
        <begin position="67"/>
        <end position="313"/>
    </location>
</feature>